<evidence type="ECO:0000313" key="2">
    <source>
        <dbReference type="EMBL" id="KAK0655352.1"/>
    </source>
</evidence>
<feature type="region of interest" description="Disordered" evidence="1">
    <location>
        <begin position="1"/>
        <end position="68"/>
    </location>
</feature>
<sequence>MEKMPQSTYRGRSPSACTRLAGEPIRRYDSPPGGRRDERTRRSRPIRRRSRLRGSRPAPFQASIVGPRWLHDATQSNARIHTERSVPEPRVFADLPTHLSGFCRAAECVGGEGSDRWLDGGCPSTPSPRSAATYQSGAAGYGITSHQQHALIKAKDGSFRGWHALGLRCASVSMYFRRPPHRIHNSAATGATSASSSSVPQGYKQRP</sequence>
<feature type="compositionally biased region" description="Basic residues" evidence="1">
    <location>
        <begin position="41"/>
        <end position="54"/>
    </location>
</feature>
<organism evidence="2 3">
    <name type="scientific">Cercophora newfieldiana</name>
    <dbReference type="NCBI Taxonomy" id="92897"/>
    <lineage>
        <taxon>Eukaryota</taxon>
        <taxon>Fungi</taxon>
        <taxon>Dikarya</taxon>
        <taxon>Ascomycota</taxon>
        <taxon>Pezizomycotina</taxon>
        <taxon>Sordariomycetes</taxon>
        <taxon>Sordariomycetidae</taxon>
        <taxon>Sordariales</taxon>
        <taxon>Lasiosphaeriaceae</taxon>
        <taxon>Cercophora</taxon>
    </lineage>
</organism>
<accession>A0AA39YMN0</accession>
<dbReference type="AlphaFoldDB" id="A0AA39YMN0"/>
<keyword evidence="3" id="KW-1185">Reference proteome</keyword>
<feature type="compositionally biased region" description="Low complexity" evidence="1">
    <location>
        <begin position="186"/>
        <end position="198"/>
    </location>
</feature>
<protein>
    <submittedName>
        <fullName evidence="2">Uncharacterized protein</fullName>
    </submittedName>
</protein>
<feature type="region of interest" description="Disordered" evidence="1">
    <location>
        <begin position="184"/>
        <end position="207"/>
    </location>
</feature>
<name>A0AA39YMN0_9PEZI</name>
<proteinExistence type="predicted"/>
<evidence type="ECO:0000313" key="3">
    <source>
        <dbReference type="Proteomes" id="UP001174936"/>
    </source>
</evidence>
<evidence type="ECO:0000256" key="1">
    <source>
        <dbReference type="SAM" id="MobiDB-lite"/>
    </source>
</evidence>
<feature type="compositionally biased region" description="Basic and acidic residues" evidence="1">
    <location>
        <begin position="24"/>
        <end position="40"/>
    </location>
</feature>
<reference evidence="2" key="1">
    <citation type="submission" date="2023-06" db="EMBL/GenBank/DDBJ databases">
        <title>Genome-scale phylogeny and comparative genomics of the fungal order Sordariales.</title>
        <authorList>
            <consortium name="Lawrence Berkeley National Laboratory"/>
            <person name="Hensen N."/>
            <person name="Bonometti L."/>
            <person name="Westerberg I."/>
            <person name="Brannstrom I.O."/>
            <person name="Guillou S."/>
            <person name="Cros-Aarteil S."/>
            <person name="Calhoun S."/>
            <person name="Haridas S."/>
            <person name="Kuo A."/>
            <person name="Mondo S."/>
            <person name="Pangilinan J."/>
            <person name="Riley R."/>
            <person name="Labutti K."/>
            <person name="Andreopoulos B."/>
            <person name="Lipzen A."/>
            <person name="Chen C."/>
            <person name="Yanf M."/>
            <person name="Daum C."/>
            <person name="Ng V."/>
            <person name="Clum A."/>
            <person name="Steindorff A."/>
            <person name="Ohm R."/>
            <person name="Martin F."/>
            <person name="Silar P."/>
            <person name="Natvig D."/>
            <person name="Lalanne C."/>
            <person name="Gautier V."/>
            <person name="Ament-Velasquez S.L."/>
            <person name="Kruys A."/>
            <person name="Hutchinson M.I."/>
            <person name="Powell A.J."/>
            <person name="Barry K."/>
            <person name="Miller A.N."/>
            <person name="Grigoriev I.V."/>
            <person name="Debuchy R."/>
            <person name="Gladieux P."/>
            <person name="Thoren M.H."/>
            <person name="Johannesson H."/>
        </authorList>
    </citation>
    <scope>NUCLEOTIDE SEQUENCE</scope>
    <source>
        <strain evidence="2">SMH2532-1</strain>
    </source>
</reference>
<dbReference type="EMBL" id="JAULSV010000001">
    <property type="protein sequence ID" value="KAK0655352.1"/>
    <property type="molecule type" value="Genomic_DNA"/>
</dbReference>
<comment type="caution">
    <text evidence="2">The sequence shown here is derived from an EMBL/GenBank/DDBJ whole genome shotgun (WGS) entry which is preliminary data.</text>
</comment>
<feature type="compositionally biased region" description="Polar residues" evidence="1">
    <location>
        <begin position="1"/>
        <end position="10"/>
    </location>
</feature>
<dbReference type="Proteomes" id="UP001174936">
    <property type="component" value="Unassembled WGS sequence"/>
</dbReference>
<gene>
    <name evidence="2" type="ORF">B0T16DRAFT_9815</name>
</gene>